<dbReference type="AlphaFoldDB" id="A0AAF3EM07"/>
<comment type="subcellular location">
    <subcellularLocation>
        <location evidence="1 12">Endoplasmic reticulum membrane</location>
        <topology evidence="1 12">Multi-pass membrane protein</topology>
    </subcellularLocation>
</comment>
<dbReference type="FunFam" id="1.20.5.110:FF:000011">
    <property type="entry name" value="B-cell receptor-associated protein 29"/>
    <property type="match status" value="1"/>
</dbReference>
<evidence type="ECO:0000256" key="2">
    <source>
        <dbReference type="ARBA" id="ARBA00007956"/>
    </source>
</evidence>
<evidence type="ECO:0000256" key="3">
    <source>
        <dbReference type="ARBA" id="ARBA00022448"/>
    </source>
</evidence>
<proteinExistence type="inferred from homology"/>
<evidence type="ECO:0000256" key="1">
    <source>
        <dbReference type="ARBA" id="ARBA00004477"/>
    </source>
</evidence>
<feature type="domain" description="BAP29/BAP31 transmembrane" evidence="14">
    <location>
        <begin position="1"/>
        <end position="135"/>
    </location>
</feature>
<keyword evidence="11 12" id="KW-0472">Membrane</keyword>
<dbReference type="InterPro" id="IPR040463">
    <property type="entry name" value="BAP29/BAP31_N"/>
</dbReference>
<dbReference type="GO" id="GO:0006915">
    <property type="term" value="P:apoptotic process"/>
    <property type="evidence" value="ECO:0007669"/>
    <property type="project" value="UniProtKB-KW"/>
</dbReference>
<name>A0AAF3EM07_9BILA</name>
<evidence type="ECO:0000313" key="16">
    <source>
        <dbReference type="Proteomes" id="UP000887575"/>
    </source>
</evidence>
<reference evidence="17" key="1">
    <citation type="submission" date="2024-02" db="UniProtKB">
        <authorList>
            <consortium name="WormBaseParasite"/>
        </authorList>
    </citation>
    <scope>IDENTIFICATION</scope>
</reference>
<keyword evidence="7 12" id="KW-0931">ER-Golgi transport</keyword>
<protein>
    <recommendedName>
        <fullName evidence="12">Endoplasmic reticulum transmembrane protein</fullName>
    </recommendedName>
</protein>
<evidence type="ECO:0000256" key="9">
    <source>
        <dbReference type="ARBA" id="ARBA00022989"/>
    </source>
</evidence>
<feature type="transmembrane region" description="Helical" evidence="12">
    <location>
        <begin position="47"/>
        <end position="67"/>
    </location>
</feature>
<organism evidence="16 17">
    <name type="scientific">Mesorhabditis belari</name>
    <dbReference type="NCBI Taxonomy" id="2138241"/>
    <lineage>
        <taxon>Eukaryota</taxon>
        <taxon>Metazoa</taxon>
        <taxon>Ecdysozoa</taxon>
        <taxon>Nematoda</taxon>
        <taxon>Chromadorea</taxon>
        <taxon>Rhabditida</taxon>
        <taxon>Rhabditina</taxon>
        <taxon>Rhabditomorpha</taxon>
        <taxon>Rhabditoidea</taxon>
        <taxon>Rhabditidae</taxon>
        <taxon>Mesorhabditinae</taxon>
        <taxon>Mesorhabditis</taxon>
    </lineage>
</organism>
<feature type="domain" description="Bap31/Bap29 cytoplasmic coiled-coil" evidence="15">
    <location>
        <begin position="165"/>
        <end position="215"/>
    </location>
</feature>
<dbReference type="Pfam" id="PF05529">
    <property type="entry name" value="Bap31"/>
    <property type="match status" value="1"/>
</dbReference>
<dbReference type="Gene3D" id="1.20.5.110">
    <property type="match status" value="1"/>
</dbReference>
<evidence type="ECO:0000256" key="6">
    <source>
        <dbReference type="ARBA" id="ARBA00022824"/>
    </source>
</evidence>
<evidence type="ECO:0000256" key="10">
    <source>
        <dbReference type="ARBA" id="ARBA00023054"/>
    </source>
</evidence>
<dbReference type="GO" id="GO:0070973">
    <property type="term" value="P:protein localization to endoplasmic reticulum exit site"/>
    <property type="evidence" value="ECO:0007669"/>
    <property type="project" value="UniProtKB-UniRule"/>
</dbReference>
<dbReference type="PANTHER" id="PTHR12701:SF20">
    <property type="entry name" value="ENDOPLASMIC RETICULUM TRANSMEMBRANE PROTEIN"/>
    <property type="match status" value="1"/>
</dbReference>
<evidence type="ECO:0000313" key="17">
    <source>
        <dbReference type="WBParaSite" id="MBELARI_LOCUS15081"/>
    </source>
</evidence>
<feature type="transmembrane region" description="Helical" evidence="12">
    <location>
        <begin position="103"/>
        <end position="123"/>
    </location>
</feature>
<dbReference type="GO" id="GO:0005789">
    <property type="term" value="C:endoplasmic reticulum membrane"/>
    <property type="evidence" value="ECO:0007669"/>
    <property type="project" value="UniProtKB-SubCell"/>
</dbReference>
<keyword evidence="5" id="KW-0053">Apoptosis</keyword>
<keyword evidence="3 12" id="KW-0813">Transport</keyword>
<evidence type="ECO:0000256" key="8">
    <source>
        <dbReference type="ARBA" id="ARBA00022927"/>
    </source>
</evidence>
<keyword evidence="10" id="KW-0175">Coiled coil</keyword>
<evidence type="ECO:0000256" key="4">
    <source>
        <dbReference type="ARBA" id="ARBA00022692"/>
    </source>
</evidence>
<keyword evidence="4 12" id="KW-0812">Transmembrane</keyword>
<keyword evidence="9 12" id="KW-1133">Transmembrane helix</keyword>
<keyword evidence="16" id="KW-1185">Reference proteome</keyword>
<feature type="region of interest" description="Disordered" evidence="13">
    <location>
        <begin position="170"/>
        <end position="190"/>
    </location>
</feature>
<evidence type="ECO:0000256" key="12">
    <source>
        <dbReference type="RuleBase" id="RU367026"/>
    </source>
</evidence>
<dbReference type="PANTHER" id="PTHR12701">
    <property type="entry name" value="BCR-ASSOCIATED PROTEIN, BAP"/>
    <property type="match status" value="1"/>
</dbReference>
<keyword evidence="6 12" id="KW-0256">Endoplasmic reticulum</keyword>
<comment type="similarity">
    <text evidence="2 12">Belongs to the BCAP29/BCAP31 family.</text>
</comment>
<dbReference type="Pfam" id="PF18035">
    <property type="entry name" value="Bap31_Bap29_C"/>
    <property type="match status" value="1"/>
</dbReference>
<dbReference type="GO" id="GO:0006888">
    <property type="term" value="P:endoplasmic reticulum to Golgi vesicle-mediated transport"/>
    <property type="evidence" value="ECO:0007669"/>
    <property type="project" value="UniProtKB-UniRule"/>
</dbReference>
<evidence type="ECO:0000256" key="11">
    <source>
        <dbReference type="ARBA" id="ARBA00023136"/>
    </source>
</evidence>
<keyword evidence="8 12" id="KW-0653">Protein transport</keyword>
<feature type="region of interest" description="Disordered" evidence="13">
    <location>
        <begin position="196"/>
        <end position="215"/>
    </location>
</feature>
<dbReference type="WBParaSite" id="MBELARI_LOCUS15081">
    <property type="protein sequence ID" value="MBELARI_LOCUS15081"/>
    <property type="gene ID" value="MBELARI_LOCUS15081"/>
</dbReference>
<feature type="transmembrane region" description="Helical" evidence="12">
    <location>
        <begin position="7"/>
        <end position="27"/>
    </location>
</feature>
<evidence type="ECO:0000256" key="5">
    <source>
        <dbReference type="ARBA" id="ARBA00022703"/>
    </source>
</evidence>
<dbReference type="GO" id="GO:0006886">
    <property type="term" value="P:intracellular protein transport"/>
    <property type="evidence" value="ECO:0007669"/>
    <property type="project" value="UniProtKB-UniRule"/>
</dbReference>
<sequence length="215" mass="24114">MSLQWTAVAGILYAEIVVVLVLLLPWIRPSLWSKFFRSTLVNVVAKNAQVGFYAGTVVLFVLFADAVREVQKYSHVDIDLANARHAEADAVLHMRLFRAQRNFYISGFALLLFLVIKRIAGLLQRGAQLEAASEAAMRQAESATKAARTLMDGSKDEDAKDLVRQVEEMSKELKKAQEDRDTLKKQAEGLQREYDRVSDLLAEAERDGKGSKKDD</sequence>
<comment type="function">
    <text evidence="12">May play a role in anterograde transport of membrane proteins from the endoplasmic reticulum to the Golgi.</text>
</comment>
<accession>A0AAF3EM07</accession>
<evidence type="ECO:0000259" key="15">
    <source>
        <dbReference type="Pfam" id="PF18035"/>
    </source>
</evidence>
<evidence type="ECO:0000256" key="13">
    <source>
        <dbReference type="SAM" id="MobiDB-lite"/>
    </source>
</evidence>
<dbReference type="InterPro" id="IPR041672">
    <property type="entry name" value="Bap31/Bap29_C"/>
</dbReference>
<dbReference type="InterPro" id="IPR008417">
    <property type="entry name" value="BAP29/BAP31"/>
</dbReference>
<evidence type="ECO:0000259" key="14">
    <source>
        <dbReference type="Pfam" id="PF05529"/>
    </source>
</evidence>
<evidence type="ECO:0000256" key="7">
    <source>
        <dbReference type="ARBA" id="ARBA00022892"/>
    </source>
</evidence>
<dbReference type="Proteomes" id="UP000887575">
    <property type="component" value="Unassembled WGS sequence"/>
</dbReference>